<dbReference type="AlphaFoldDB" id="A0A2B5HFT4"/>
<dbReference type="PANTHER" id="PTHR21064:SF6">
    <property type="entry name" value="AMINOGLYCOSIDE PHOSPHOTRANSFERASE DOMAIN-CONTAINING PROTEIN"/>
    <property type="match status" value="1"/>
</dbReference>
<dbReference type="RefSeq" id="WP_098128944.1">
    <property type="nucleotide sequence ID" value="NZ_NUDP01000036.1"/>
</dbReference>
<accession>A0A2B5HFT4</accession>
<keyword evidence="3" id="KW-0808">Transferase</keyword>
<feature type="domain" description="Aminoglycoside phosphotransferase" evidence="2">
    <location>
        <begin position="42"/>
        <end position="222"/>
    </location>
</feature>
<protein>
    <submittedName>
        <fullName evidence="3">Aminoglycoside phosphotransferase</fullName>
    </submittedName>
</protein>
<evidence type="ECO:0000313" key="4">
    <source>
        <dbReference type="Proteomes" id="UP000219775"/>
    </source>
</evidence>
<dbReference type="InterPro" id="IPR050249">
    <property type="entry name" value="Pseudomonas-type_ThrB"/>
</dbReference>
<proteinExistence type="inferred from homology"/>
<dbReference type="Pfam" id="PF01636">
    <property type="entry name" value="APH"/>
    <property type="match status" value="1"/>
</dbReference>
<dbReference type="PANTHER" id="PTHR21064">
    <property type="entry name" value="AMINOGLYCOSIDE PHOSPHOTRANSFERASE DOMAIN-CONTAINING PROTEIN-RELATED"/>
    <property type="match status" value="1"/>
</dbReference>
<dbReference type="InterPro" id="IPR002575">
    <property type="entry name" value="Aminoglycoside_PTrfase"/>
</dbReference>
<reference evidence="3 4" key="1">
    <citation type="submission" date="2017-09" db="EMBL/GenBank/DDBJ databases">
        <title>Large-scale bioinformatics analysis of Bacillus genomes uncovers conserved roles of natural products in bacterial physiology.</title>
        <authorList>
            <consortium name="Agbiome Team Llc"/>
            <person name="Bleich R.M."/>
            <person name="Grubbs K.J."/>
            <person name="Santa Maria K.C."/>
            <person name="Allen S.E."/>
            <person name="Farag S."/>
            <person name="Shank E.A."/>
            <person name="Bowers A."/>
        </authorList>
    </citation>
    <scope>NUCLEOTIDE SEQUENCE [LARGE SCALE GENOMIC DNA]</scope>
    <source>
        <strain evidence="3 4">AFS009893</strain>
    </source>
</reference>
<evidence type="ECO:0000259" key="2">
    <source>
        <dbReference type="Pfam" id="PF01636"/>
    </source>
</evidence>
<comment type="caution">
    <text evidence="3">The sequence shown here is derived from an EMBL/GenBank/DDBJ whole genome shotgun (WGS) entry which is preliminary data.</text>
</comment>
<dbReference type="SUPFAM" id="SSF56112">
    <property type="entry name" value="Protein kinase-like (PK-like)"/>
    <property type="match status" value="1"/>
</dbReference>
<organism evidence="3 4">
    <name type="scientific">Bacillus pseudomycoides</name>
    <dbReference type="NCBI Taxonomy" id="64104"/>
    <lineage>
        <taxon>Bacteria</taxon>
        <taxon>Bacillati</taxon>
        <taxon>Bacillota</taxon>
        <taxon>Bacilli</taxon>
        <taxon>Bacillales</taxon>
        <taxon>Bacillaceae</taxon>
        <taxon>Bacillus</taxon>
        <taxon>Bacillus cereus group</taxon>
    </lineage>
</organism>
<comment type="similarity">
    <text evidence="1">Belongs to the pseudomonas-type ThrB family.</text>
</comment>
<name>A0A2B5HFT4_9BACI</name>
<sequence length="309" mass="36851">MEQPLNLAKFWFQNEHITATVIHPKVTKIIMNKQNYILKEKGTINQLLAEVNVLNQLAEKGIKVQRPLKTKGNENYIKYHDKYYCMYEYMNGNVVEVKRVEKLKVLANNIGNEMAKLHKALHSLNHSNEFMERNLYNVIYEWAMPILEKNEQVHPELLQVINQLQKDFKDYVTMLPKQLIHRDMHLSNLIFKGEEFQGFIDFELAEINLRVFDLCYCFTSILSELFPDEKLRSNWLHIVRNVFEEYHKHNSLTEEEIQAIWYVMLGIQVIFITYFVQSTELLKLNEEMFFWILTNKETIEETIKGVEIV</sequence>
<evidence type="ECO:0000313" key="3">
    <source>
        <dbReference type="EMBL" id="PEM70234.1"/>
    </source>
</evidence>
<dbReference type="Proteomes" id="UP000219775">
    <property type="component" value="Unassembled WGS sequence"/>
</dbReference>
<dbReference type="InterPro" id="IPR011009">
    <property type="entry name" value="Kinase-like_dom_sf"/>
</dbReference>
<dbReference type="EMBL" id="NUDP01000036">
    <property type="protein sequence ID" value="PEM70234.1"/>
    <property type="molecule type" value="Genomic_DNA"/>
</dbReference>
<dbReference type="Gene3D" id="3.30.200.20">
    <property type="entry name" value="Phosphorylase Kinase, domain 1"/>
    <property type="match status" value="1"/>
</dbReference>
<dbReference type="Gene3D" id="3.90.1200.10">
    <property type="match status" value="1"/>
</dbReference>
<dbReference type="GO" id="GO:0019202">
    <property type="term" value="F:amino acid kinase activity"/>
    <property type="evidence" value="ECO:0007669"/>
    <property type="project" value="TreeGrafter"/>
</dbReference>
<gene>
    <name evidence="3" type="ORF">CN613_10160</name>
</gene>
<evidence type="ECO:0000256" key="1">
    <source>
        <dbReference type="ARBA" id="ARBA00038240"/>
    </source>
</evidence>